<feature type="domain" description="Mur ligase C-terminal" evidence="22">
    <location>
        <begin position="306"/>
        <end position="423"/>
    </location>
</feature>
<evidence type="ECO:0000256" key="17">
    <source>
        <dbReference type="ARBA" id="ARBA00047493"/>
    </source>
</evidence>
<keyword evidence="10 21" id="KW-0547">Nucleotide-binding</keyword>
<evidence type="ECO:0000256" key="14">
    <source>
        <dbReference type="ARBA" id="ARBA00030048"/>
    </source>
</evidence>
<comment type="catalytic activity">
    <reaction evidence="17">
        <text>(6S)-5,6,7,8-tetrahydrofolyl-(gamma-L-Glu)(n) + L-glutamate + ATP = (6S)-5,6,7,8-tetrahydrofolyl-(gamma-L-Glu)(n+1) + ADP + phosphate + H(+)</text>
        <dbReference type="Rhea" id="RHEA:10580"/>
        <dbReference type="Rhea" id="RHEA-COMP:14738"/>
        <dbReference type="Rhea" id="RHEA-COMP:14740"/>
        <dbReference type="ChEBI" id="CHEBI:15378"/>
        <dbReference type="ChEBI" id="CHEBI:29985"/>
        <dbReference type="ChEBI" id="CHEBI:30616"/>
        <dbReference type="ChEBI" id="CHEBI:43474"/>
        <dbReference type="ChEBI" id="CHEBI:141005"/>
        <dbReference type="ChEBI" id="CHEBI:456216"/>
        <dbReference type="EC" id="6.3.2.17"/>
    </reaction>
</comment>
<sequence>MTYQETIGYLYDRLPVFQNIGARAFKPGLHTTRELCKALGDPQDKYPTIHIAGTNGKGSTSHMLAAILQESGYRVGLYTSPHLKDFRERIRVNGACIPEEFIVEFVADQKSNIDRLSPSFFEVTVAMAFSYFQRARVDVAVIEVGMGGRLDSTNVITPELSVITNISFDHMQFLGDTLGKIAGEKAGIIKNGIPVVVSEYQNAEIGDVMTAAAEAANAPLTFASNAFEVKFDKVSGGKMLVDVVEKASRRIVSEGLATDLTGSYQLKNIAGVWAAKDVLVSKGWKITDDSVKRALQAVSAITGLKGRWQQLRQNPDVYCDTAHNTAGLTMTLAQFESVCKGRKRFVVGFVGDKDISTMLSLFPKDADYYFCEPSNMRALKAEELQSRALEQGLVGKTFGNVNEALEEAVRDSSPTDAIYVGGSTFVVADIESL</sequence>
<evidence type="ECO:0000259" key="23">
    <source>
        <dbReference type="Pfam" id="PF08245"/>
    </source>
</evidence>
<evidence type="ECO:0000256" key="20">
    <source>
        <dbReference type="ARBA" id="ARBA00049161"/>
    </source>
</evidence>
<comment type="function">
    <text evidence="1">Functions in two distinct reactions of the de novo folate biosynthetic pathway. Catalyzes the addition of a glutamate residue to dihydropteroate (7,8-dihydropteroate or H2Pte) to form dihydrofolate (7,8-dihydrofolate monoglutamate or H2Pte-Glu). Also catalyzes successive additions of L-glutamate to tetrahydrofolate or 10-formyltetrahydrofolate or 5,10-methylenetetrahydrofolate, leading to folylpolyglutamate derivatives.</text>
</comment>
<keyword evidence="9" id="KW-0479">Metal-binding</keyword>
<evidence type="ECO:0000256" key="5">
    <source>
        <dbReference type="ARBA" id="ARBA00013023"/>
    </source>
</evidence>
<dbReference type="PIRSF" id="PIRSF001563">
    <property type="entry name" value="Folylpolyglu_synth"/>
    <property type="match status" value="1"/>
</dbReference>
<dbReference type="InterPro" id="IPR001645">
    <property type="entry name" value="Folylpolyglutamate_synth"/>
</dbReference>
<keyword evidence="11 21" id="KW-0067">ATP-binding</keyword>
<comment type="catalytic activity">
    <reaction evidence="20">
        <text>7,8-dihydropteroate + L-glutamate + ATP = 7,8-dihydrofolate + ADP + phosphate + H(+)</text>
        <dbReference type="Rhea" id="RHEA:23584"/>
        <dbReference type="ChEBI" id="CHEBI:15378"/>
        <dbReference type="ChEBI" id="CHEBI:17839"/>
        <dbReference type="ChEBI" id="CHEBI:29985"/>
        <dbReference type="ChEBI" id="CHEBI:30616"/>
        <dbReference type="ChEBI" id="CHEBI:43474"/>
        <dbReference type="ChEBI" id="CHEBI:57451"/>
        <dbReference type="ChEBI" id="CHEBI:456216"/>
        <dbReference type="EC" id="6.3.2.12"/>
    </reaction>
</comment>
<reference evidence="24 25" key="1">
    <citation type="submission" date="2023-07" db="EMBL/GenBank/DDBJ databases">
        <title>Sorghum-associated microbial communities from plants grown in Nebraska, USA.</title>
        <authorList>
            <person name="Schachtman D."/>
        </authorList>
    </citation>
    <scope>NUCLEOTIDE SEQUENCE [LARGE SCALE GENOMIC DNA]</scope>
    <source>
        <strain evidence="24 25">BE57</strain>
    </source>
</reference>
<organism evidence="24 25">
    <name type="scientific">Dyadobacter fermentans</name>
    <dbReference type="NCBI Taxonomy" id="94254"/>
    <lineage>
        <taxon>Bacteria</taxon>
        <taxon>Pseudomonadati</taxon>
        <taxon>Bacteroidota</taxon>
        <taxon>Cytophagia</taxon>
        <taxon>Cytophagales</taxon>
        <taxon>Spirosomataceae</taxon>
        <taxon>Dyadobacter</taxon>
    </lineage>
</organism>
<evidence type="ECO:0000256" key="21">
    <source>
        <dbReference type="PIRNR" id="PIRNR001563"/>
    </source>
</evidence>
<comment type="catalytic activity">
    <reaction evidence="19">
        <text>(6R)-5,10-methylenetetrahydrofolyl-(gamma-L-Glu)(n) + L-glutamate + ATP = (6R)-5,10-methylenetetrahydrofolyl-(gamma-L-Glu)(n+1) + ADP + phosphate + H(+)</text>
        <dbReference type="Rhea" id="RHEA:51912"/>
        <dbReference type="Rhea" id="RHEA-COMP:13257"/>
        <dbReference type="Rhea" id="RHEA-COMP:13258"/>
        <dbReference type="ChEBI" id="CHEBI:15378"/>
        <dbReference type="ChEBI" id="CHEBI:29985"/>
        <dbReference type="ChEBI" id="CHEBI:30616"/>
        <dbReference type="ChEBI" id="CHEBI:43474"/>
        <dbReference type="ChEBI" id="CHEBI:136572"/>
        <dbReference type="ChEBI" id="CHEBI:456216"/>
        <dbReference type="EC" id="6.3.2.17"/>
    </reaction>
</comment>
<dbReference type="InterPro" id="IPR004101">
    <property type="entry name" value="Mur_ligase_C"/>
</dbReference>
<evidence type="ECO:0000256" key="16">
    <source>
        <dbReference type="ARBA" id="ARBA00032510"/>
    </source>
</evidence>
<evidence type="ECO:0000256" key="3">
    <source>
        <dbReference type="ARBA" id="ARBA00005150"/>
    </source>
</evidence>
<dbReference type="EC" id="6.3.2.12" evidence="5"/>
<evidence type="ECO:0000313" key="25">
    <source>
        <dbReference type="Proteomes" id="UP001264980"/>
    </source>
</evidence>
<feature type="domain" description="Mur ligase central" evidence="23">
    <location>
        <begin position="51"/>
        <end position="274"/>
    </location>
</feature>
<comment type="pathway">
    <text evidence="2">Cofactor biosynthesis; tetrahydrofolate biosynthesis; 7,8-dihydrofolate from 2-amino-4-hydroxy-6-hydroxymethyl-7,8-dihydropteridine diphosphate and 4-aminobenzoate: step 2/2.</text>
</comment>
<keyword evidence="13" id="KW-0289">Folate biosynthesis</keyword>
<dbReference type="PANTHER" id="PTHR11136">
    <property type="entry name" value="FOLYLPOLYGLUTAMATE SYNTHASE-RELATED"/>
    <property type="match status" value="1"/>
</dbReference>
<evidence type="ECO:0000259" key="22">
    <source>
        <dbReference type="Pfam" id="PF02875"/>
    </source>
</evidence>
<evidence type="ECO:0000256" key="7">
    <source>
        <dbReference type="ARBA" id="ARBA00019357"/>
    </source>
</evidence>
<dbReference type="EMBL" id="JAVDTI010000002">
    <property type="protein sequence ID" value="MDR6805824.1"/>
    <property type="molecule type" value="Genomic_DNA"/>
</dbReference>
<gene>
    <name evidence="24" type="ORF">J2W84_002870</name>
</gene>
<dbReference type="InterPro" id="IPR013221">
    <property type="entry name" value="Mur_ligase_cen"/>
</dbReference>
<dbReference type="Pfam" id="PF02875">
    <property type="entry name" value="Mur_ligase_C"/>
    <property type="match status" value="1"/>
</dbReference>
<protein>
    <recommendedName>
        <fullName evidence="7">Dihydrofolate synthase/folylpolyglutamate synthase</fullName>
        <ecNumber evidence="5">6.3.2.12</ecNumber>
        <ecNumber evidence="6">6.3.2.17</ecNumber>
    </recommendedName>
    <alternativeName>
        <fullName evidence="16">Folylpoly-gamma-glutamate synthetase-dihydrofolate synthetase</fullName>
    </alternativeName>
    <alternativeName>
        <fullName evidence="14">Folylpolyglutamate synthetase</fullName>
    </alternativeName>
    <alternativeName>
        <fullName evidence="15">Tetrahydrofolylpolyglutamate synthase</fullName>
    </alternativeName>
</protein>
<evidence type="ECO:0000256" key="2">
    <source>
        <dbReference type="ARBA" id="ARBA00004799"/>
    </source>
</evidence>
<evidence type="ECO:0000256" key="12">
    <source>
        <dbReference type="ARBA" id="ARBA00022842"/>
    </source>
</evidence>
<comment type="similarity">
    <text evidence="4 21">Belongs to the folylpolyglutamate synthase family.</text>
</comment>
<evidence type="ECO:0000256" key="11">
    <source>
        <dbReference type="ARBA" id="ARBA00022840"/>
    </source>
</evidence>
<dbReference type="SUPFAM" id="SSF53623">
    <property type="entry name" value="MurD-like peptide ligases, catalytic domain"/>
    <property type="match status" value="1"/>
</dbReference>
<dbReference type="EC" id="6.3.2.17" evidence="6"/>
<dbReference type="InterPro" id="IPR036615">
    <property type="entry name" value="Mur_ligase_C_dom_sf"/>
</dbReference>
<name>A0ABU1QYT1_9BACT</name>
<dbReference type="Pfam" id="PF08245">
    <property type="entry name" value="Mur_ligase_M"/>
    <property type="match status" value="1"/>
</dbReference>
<dbReference type="GO" id="GO:0004326">
    <property type="term" value="F:tetrahydrofolylpolyglutamate synthase activity"/>
    <property type="evidence" value="ECO:0007669"/>
    <property type="project" value="UniProtKB-EC"/>
</dbReference>
<dbReference type="InterPro" id="IPR018109">
    <property type="entry name" value="Folylpolyglutamate_synth_CS"/>
</dbReference>
<dbReference type="Gene3D" id="3.90.190.20">
    <property type="entry name" value="Mur ligase, C-terminal domain"/>
    <property type="match status" value="1"/>
</dbReference>
<comment type="pathway">
    <text evidence="3">Cofactor biosynthesis; tetrahydrofolylpolyglutamate biosynthesis.</text>
</comment>
<comment type="catalytic activity">
    <reaction evidence="18">
        <text>10-formyltetrahydrofolyl-(gamma-L-Glu)(n) + L-glutamate + ATP = 10-formyltetrahydrofolyl-(gamma-L-Glu)(n+1) + ADP + phosphate + H(+)</text>
        <dbReference type="Rhea" id="RHEA:51904"/>
        <dbReference type="Rhea" id="RHEA-COMP:13088"/>
        <dbReference type="Rhea" id="RHEA-COMP:14300"/>
        <dbReference type="ChEBI" id="CHEBI:15378"/>
        <dbReference type="ChEBI" id="CHEBI:29985"/>
        <dbReference type="ChEBI" id="CHEBI:30616"/>
        <dbReference type="ChEBI" id="CHEBI:43474"/>
        <dbReference type="ChEBI" id="CHEBI:134413"/>
        <dbReference type="ChEBI" id="CHEBI:456216"/>
        <dbReference type="EC" id="6.3.2.17"/>
    </reaction>
</comment>
<dbReference type="NCBIfam" id="TIGR01499">
    <property type="entry name" value="folC"/>
    <property type="match status" value="1"/>
</dbReference>
<evidence type="ECO:0000256" key="18">
    <source>
        <dbReference type="ARBA" id="ARBA00047808"/>
    </source>
</evidence>
<dbReference type="Proteomes" id="UP001264980">
    <property type="component" value="Unassembled WGS sequence"/>
</dbReference>
<dbReference type="GO" id="GO:0008841">
    <property type="term" value="F:dihydrofolate synthase activity"/>
    <property type="evidence" value="ECO:0007669"/>
    <property type="project" value="UniProtKB-EC"/>
</dbReference>
<evidence type="ECO:0000256" key="4">
    <source>
        <dbReference type="ARBA" id="ARBA00008276"/>
    </source>
</evidence>
<dbReference type="PROSITE" id="PS01012">
    <property type="entry name" value="FOLYLPOLYGLU_SYNT_2"/>
    <property type="match status" value="1"/>
</dbReference>
<dbReference type="SUPFAM" id="SSF53244">
    <property type="entry name" value="MurD-like peptide ligases, peptide-binding domain"/>
    <property type="match status" value="1"/>
</dbReference>
<dbReference type="PANTHER" id="PTHR11136:SF0">
    <property type="entry name" value="DIHYDROFOLATE SYNTHETASE-RELATED"/>
    <property type="match status" value="1"/>
</dbReference>
<keyword evidence="25" id="KW-1185">Reference proteome</keyword>
<evidence type="ECO:0000256" key="13">
    <source>
        <dbReference type="ARBA" id="ARBA00022909"/>
    </source>
</evidence>
<evidence type="ECO:0000256" key="1">
    <source>
        <dbReference type="ARBA" id="ARBA00002714"/>
    </source>
</evidence>
<dbReference type="InterPro" id="IPR036565">
    <property type="entry name" value="Mur-like_cat_sf"/>
</dbReference>
<accession>A0ABU1QYT1</accession>
<comment type="caution">
    <text evidence="24">The sequence shown here is derived from an EMBL/GenBank/DDBJ whole genome shotgun (WGS) entry which is preliminary data.</text>
</comment>
<keyword evidence="8 21" id="KW-0436">Ligase</keyword>
<evidence type="ECO:0000256" key="19">
    <source>
        <dbReference type="ARBA" id="ARBA00049035"/>
    </source>
</evidence>
<evidence type="ECO:0000256" key="8">
    <source>
        <dbReference type="ARBA" id="ARBA00022598"/>
    </source>
</evidence>
<keyword evidence="12" id="KW-0460">Magnesium</keyword>
<dbReference type="Gene3D" id="3.40.1190.10">
    <property type="entry name" value="Mur-like, catalytic domain"/>
    <property type="match status" value="1"/>
</dbReference>
<dbReference type="RefSeq" id="WP_309984022.1">
    <property type="nucleotide sequence ID" value="NZ_JAVDTI010000002.1"/>
</dbReference>
<evidence type="ECO:0000256" key="10">
    <source>
        <dbReference type="ARBA" id="ARBA00022741"/>
    </source>
</evidence>
<proteinExistence type="inferred from homology"/>
<evidence type="ECO:0000313" key="24">
    <source>
        <dbReference type="EMBL" id="MDR6805824.1"/>
    </source>
</evidence>
<evidence type="ECO:0000256" key="15">
    <source>
        <dbReference type="ARBA" id="ARBA00030592"/>
    </source>
</evidence>
<evidence type="ECO:0000256" key="6">
    <source>
        <dbReference type="ARBA" id="ARBA00013025"/>
    </source>
</evidence>
<evidence type="ECO:0000256" key="9">
    <source>
        <dbReference type="ARBA" id="ARBA00022723"/>
    </source>
</evidence>